<accession>A0A0D6XAC2</accession>
<proteinExistence type="inferred from homology"/>
<dbReference type="AlphaFoldDB" id="A0A0D6XAC2"/>
<dbReference type="RefSeq" id="WP_038064587.1">
    <property type="nucleotide sequence ID" value="NZ_JPSL02000038.1"/>
</dbReference>
<keyword evidence="1" id="KW-0472">Membrane</keyword>
<dbReference type="PANTHER" id="PTHR34300:SF2">
    <property type="entry name" value="QUEUOSINE PRECURSOR TRANSPORTER-RELATED"/>
    <property type="match status" value="1"/>
</dbReference>
<feature type="transmembrane region" description="Helical" evidence="1">
    <location>
        <begin position="64"/>
        <end position="87"/>
    </location>
</feature>
<name>A0A0D6XAC2_THEFI</name>
<comment type="function">
    <text evidence="1">Involved in the import of queuosine (Q) precursors, required for Q precursor salvage.</text>
</comment>
<dbReference type="PANTHER" id="PTHR34300">
    <property type="entry name" value="QUEUOSINE PRECURSOR TRANSPORTER-RELATED"/>
    <property type="match status" value="1"/>
</dbReference>
<dbReference type="EMBL" id="JPSL02000038">
    <property type="protein sequence ID" value="KIX84617.1"/>
    <property type="molecule type" value="Genomic_DNA"/>
</dbReference>
<dbReference type="NCBIfam" id="TIGR00697">
    <property type="entry name" value="queuosine precursor transporter"/>
    <property type="match status" value="1"/>
</dbReference>
<sequence length="224" mass="24685">MTARYLDLITALFATVLLVSNVASTKLVVLGPFTFDGGTLLFPLAYIFGDVLTEVYGYRRSRRVIWTGFFALLLATLTFQLVAALPAPEDGESKRLAQAFGLLLGLTPRIVLGSLLAYFAGEFANAYVLARLKVRTEGRFFWLRALASTLVGQGLDTGLFLLVAFYGVLPDEVLLAVFLSNYVFKVGVEALMLPVTYLVVGFLKRAEGLDVYDRDTDFNPFRLA</sequence>
<dbReference type="GO" id="GO:0022857">
    <property type="term" value="F:transmembrane transporter activity"/>
    <property type="evidence" value="ECO:0007669"/>
    <property type="project" value="UniProtKB-UniRule"/>
</dbReference>
<keyword evidence="1" id="KW-0813">Transport</keyword>
<feature type="transmembrane region" description="Helical" evidence="1">
    <location>
        <begin position="173"/>
        <end position="200"/>
    </location>
</feature>
<keyword evidence="1" id="KW-0812">Transmembrane</keyword>
<dbReference type="Proteomes" id="UP000030364">
    <property type="component" value="Unassembled WGS sequence"/>
</dbReference>
<protein>
    <recommendedName>
        <fullName evidence="1">Probable queuosine precursor transporter</fullName>
        <shortName evidence="1">Q precursor transporter</shortName>
    </recommendedName>
</protein>
<gene>
    <name evidence="2" type="ORF">THFILI_05110</name>
</gene>
<feature type="transmembrane region" description="Helical" evidence="1">
    <location>
        <begin position="40"/>
        <end position="57"/>
    </location>
</feature>
<keyword evidence="1" id="KW-1133">Transmembrane helix</keyword>
<keyword evidence="3" id="KW-1185">Reference proteome</keyword>
<evidence type="ECO:0000313" key="3">
    <source>
        <dbReference type="Proteomes" id="UP000030364"/>
    </source>
</evidence>
<evidence type="ECO:0000256" key="1">
    <source>
        <dbReference type="HAMAP-Rule" id="MF_02088"/>
    </source>
</evidence>
<feature type="transmembrane region" description="Helical" evidence="1">
    <location>
        <begin position="141"/>
        <end position="167"/>
    </location>
</feature>
<keyword evidence="1" id="KW-1003">Cell membrane</keyword>
<comment type="similarity">
    <text evidence="1">Belongs to the vitamin uptake transporter (VUT/ECF) (TC 2.A.88) family. Q precursor transporter subfamily.</text>
</comment>
<evidence type="ECO:0000313" key="2">
    <source>
        <dbReference type="EMBL" id="KIX84617.1"/>
    </source>
</evidence>
<dbReference type="GO" id="GO:0005886">
    <property type="term" value="C:plasma membrane"/>
    <property type="evidence" value="ECO:0007669"/>
    <property type="project" value="UniProtKB-SubCell"/>
</dbReference>
<organism evidence="2 3">
    <name type="scientific">Thermus filiformis</name>
    <dbReference type="NCBI Taxonomy" id="276"/>
    <lineage>
        <taxon>Bacteria</taxon>
        <taxon>Thermotogati</taxon>
        <taxon>Deinococcota</taxon>
        <taxon>Deinococci</taxon>
        <taxon>Thermales</taxon>
        <taxon>Thermaceae</taxon>
        <taxon>Thermus</taxon>
    </lineage>
</organism>
<dbReference type="STRING" id="276.THFILI_05110"/>
<dbReference type="Pfam" id="PF02592">
    <property type="entry name" value="Vut_1"/>
    <property type="match status" value="1"/>
</dbReference>
<dbReference type="OrthoDB" id="9805479at2"/>
<dbReference type="HAMAP" id="MF_02088">
    <property type="entry name" value="Q_prec_transport"/>
    <property type="match status" value="1"/>
</dbReference>
<reference evidence="2 3" key="1">
    <citation type="journal article" date="2015" name="Genome Announc.">
        <title>Draft Genome Sequence of the Thermophile Thermus filiformis ATCC 43280, Producer of Carotenoid-(Di)glucoside-Branched Fatty Acid (Di)esters and Source of Hyperthermostable Enzymes of Biotechnological Interest.</title>
        <authorList>
            <person name="Mandelli F."/>
            <person name="Oliveira Ramires B."/>
            <person name="Couger M.B."/>
            <person name="Paixao D.A."/>
            <person name="Camilo C.M."/>
            <person name="Polikarpov I."/>
            <person name="Prade R."/>
            <person name="Riano-Pachon D.M."/>
            <person name="Squina F.M."/>
        </authorList>
    </citation>
    <scope>NUCLEOTIDE SEQUENCE [LARGE SCALE GENOMIC DNA]</scope>
    <source>
        <strain evidence="2 3">ATCC 43280</strain>
    </source>
</reference>
<feature type="transmembrane region" description="Helical" evidence="1">
    <location>
        <begin position="99"/>
        <end position="120"/>
    </location>
</feature>
<comment type="caution">
    <text evidence="2">The sequence shown here is derived from an EMBL/GenBank/DDBJ whole genome shotgun (WGS) entry which is preliminary data.</text>
</comment>
<dbReference type="InterPro" id="IPR003744">
    <property type="entry name" value="YhhQ"/>
</dbReference>
<comment type="subcellular location">
    <subcellularLocation>
        <location evidence="1">Cell membrane</location>
        <topology evidence="1">Multi-pass membrane protein</topology>
    </subcellularLocation>
</comment>